<dbReference type="GO" id="GO:0032259">
    <property type="term" value="P:methylation"/>
    <property type="evidence" value="ECO:0007669"/>
    <property type="project" value="UniProtKB-KW"/>
</dbReference>
<dbReference type="Pfam" id="PF08032">
    <property type="entry name" value="SpoU_sub_bind"/>
    <property type="match status" value="1"/>
</dbReference>
<proteinExistence type="predicted"/>
<dbReference type="Gene3D" id="3.30.1330.30">
    <property type="match status" value="1"/>
</dbReference>
<dbReference type="InterPro" id="IPR029028">
    <property type="entry name" value="Alpha/beta_knot_MTases"/>
</dbReference>
<reference evidence="4" key="1">
    <citation type="submission" date="2018-05" db="EMBL/GenBank/DDBJ databases">
        <authorList>
            <person name="Lanie J.A."/>
            <person name="Ng W.-L."/>
            <person name="Kazmierczak K.M."/>
            <person name="Andrzejewski T.M."/>
            <person name="Davidsen T.M."/>
            <person name="Wayne K.J."/>
            <person name="Tettelin H."/>
            <person name="Glass J.I."/>
            <person name="Rusch D."/>
            <person name="Podicherti R."/>
            <person name="Tsui H.-C.T."/>
            <person name="Winkler M.E."/>
        </authorList>
    </citation>
    <scope>NUCLEOTIDE SEQUENCE</scope>
</reference>
<dbReference type="InterPro" id="IPR029026">
    <property type="entry name" value="tRNA_m1G_MTases_N"/>
</dbReference>
<protein>
    <recommendedName>
        <fullName evidence="3">RNA 2-O ribose methyltransferase substrate binding domain-containing protein</fullName>
    </recommendedName>
</protein>
<evidence type="ECO:0000256" key="2">
    <source>
        <dbReference type="ARBA" id="ARBA00022679"/>
    </source>
</evidence>
<dbReference type="InterPro" id="IPR004441">
    <property type="entry name" value="rRNA_MeTrfase_TrmH"/>
</dbReference>
<keyword evidence="2" id="KW-0808">Transferase</keyword>
<dbReference type="PANTHER" id="PTHR46429">
    <property type="entry name" value="23S RRNA (GUANOSINE-2'-O-)-METHYLTRANSFERASE RLMB"/>
    <property type="match status" value="1"/>
</dbReference>
<dbReference type="AlphaFoldDB" id="A0A381QSS1"/>
<dbReference type="GO" id="GO:0008173">
    <property type="term" value="F:RNA methyltransferase activity"/>
    <property type="evidence" value="ECO:0007669"/>
    <property type="project" value="InterPro"/>
</dbReference>
<accession>A0A381QSS1</accession>
<dbReference type="EMBL" id="UINC01001505">
    <property type="protein sequence ID" value="SUZ82415.1"/>
    <property type="molecule type" value="Genomic_DNA"/>
</dbReference>
<dbReference type="PANTHER" id="PTHR46429:SF1">
    <property type="entry name" value="23S RRNA (GUANOSINE-2'-O-)-METHYLTRANSFERASE RLMB"/>
    <property type="match status" value="1"/>
</dbReference>
<dbReference type="SUPFAM" id="SSF55315">
    <property type="entry name" value="L30e-like"/>
    <property type="match status" value="1"/>
</dbReference>
<organism evidence="4">
    <name type="scientific">marine metagenome</name>
    <dbReference type="NCBI Taxonomy" id="408172"/>
    <lineage>
        <taxon>unclassified sequences</taxon>
        <taxon>metagenomes</taxon>
        <taxon>ecological metagenomes</taxon>
    </lineage>
</organism>
<gene>
    <name evidence="4" type="ORF">METZ01_LOCUS35269</name>
</gene>
<dbReference type="SMART" id="SM00967">
    <property type="entry name" value="SpoU_sub_bind"/>
    <property type="match status" value="1"/>
</dbReference>
<evidence type="ECO:0000259" key="3">
    <source>
        <dbReference type="SMART" id="SM00967"/>
    </source>
</evidence>
<dbReference type="CDD" id="cd18103">
    <property type="entry name" value="SpoU-like_RlmB"/>
    <property type="match status" value="1"/>
</dbReference>
<dbReference type="GO" id="GO:0006396">
    <property type="term" value="P:RNA processing"/>
    <property type="evidence" value="ECO:0007669"/>
    <property type="project" value="InterPro"/>
</dbReference>
<sequence>MEKKLEIYGARSIIEAIKANQDIDKVLLLKSSRSSLTKSLIDLIIKNNISYSFVPIQRFDRLKNKNHQGALAFLSPIKLINIEELIDNSLEKNGNPTFILLDGITDVRNFGAIIRTAVATNVAGIIISQSNSAPINSDVVKTSAGTLFNMPICKVNNLKDAIMHLKASNIEIISLTENTEKSIYDRVLNKPIAIILGSEDKGISNGLLSISDDKIHIPISNKIDSLNVSVAFSVMIFEIIKQKGL</sequence>
<dbReference type="SUPFAM" id="SSF75217">
    <property type="entry name" value="alpha/beta knot"/>
    <property type="match status" value="1"/>
</dbReference>
<keyword evidence="1" id="KW-0489">Methyltransferase</keyword>
<dbReference type="InterPro" id="IPR001537">
    <property type="entry name" value="SpoU_MeTrfase"/>
</dbReference>
<dbReference type="Gene3D" id="3.40.1280.10">
    <property type="match status" value="1"/>
</dbReference>
<dbReference type="InterPro" id="IPR029064">
    <property type="entry name" value="Ribosomal_eL30-like_sf"/>
</dbReference>
<dbReference type="GO" id="GO:0005829">
    <property type="term" value="C:cytosol"/>
    <property type="evidence" value="ECO:0007669"/>
    <property type="project" value="TreeGrafter"/>
</dbReference>
<evidence type="ECO:0000256" key="1">
    <source>
        <dbReference type="ARBA" id="ARBA00022603"/>
    </source>
</evidence>
<name>A0A381QSS1_9ZZZZ</name>
<evidence type="ECO:0000313" key="4">
    <source>
        <dbReference type="EMBL" id="SUZ82415.1"/>
    </source>
</evidence>
<dbReference type="NCBIfam" id="TIGR00186">
    <property type="entry name" value="rRNA_methyl_3"/>
    <property type="match status" value="1"/>
</dbReference>
<feature type="domain" description="RNA 2-O ribose methyltransferase substrate binding" evidence="3">
    <location>
        <begin position="6"/>
        <end position="80"/>
    </location>
</feature>
<dbReference type="Pfam" id="PF00588">
    <property type="entry name" value="SpoU_methylase"/>
    <property type="match status" value="1"/>
</dbReference>
<dbReference type="GO" id="GO:0003723">
    <property type="term" value="F:RNA binding"/>
    <property type="evidence" value="ECO:0007669"/>
    <property type="project" value="InterPro"/>
</dbReference>
<dbReference type="InterPro" id="IPR013123">
    <property type="entry name" value="SpoU_subst-bd"/>
</dbReference>